<dbReference type="GO" id="GO:0005524">
    <property type="term" value="F:ATP binding"/>
    <property type="evidence" value="ECO:0007669"/>
    <property type="project" value="UniProtKB-UniRule"/>
</dbReference>
<keyword evidence="14" id="KW-1015">Disulfide bond</keyword>
<dbReference type="PROSITE" id="PS00108">
    <property type="entry name" value="PROTEIN_KINASE_ST"/>
    <property type="match status" value="2"/>
</dbReference>
<dbReference type="GO" id="GO:0030246">
    <property type="term" value="F:carbohydrate binding"/>
    <property type="evidence" value="ECO:0007669"/>
    <property type="project" value="UniProtKB-KW"/>
</dbReference>
<proteinExistence type="predicted"/>
<dbReference type="CDD" id="cd14066">
    <property type="entry name" value="STKc_IRAK"/>
    <property type="match status" value="1"/>
</dbReference>
<name>A0AAP0MRX5_9ROSI</name>
<dbReference type="FunFam" id="2.90.10.10:FF:000013">
    <property type="entry name" value="G-type lectin S-receptor-like serine/threonine-protein kinase LECRK1"/>
    <property type="match status" value="2"/>
</dbReference>
<feature type="binding site" evidence="19">
    <location>
        <position position="534"/>
    </location>
    <ligand>
        <name>ATP</name>
        <dbReference type="ChEBI" id="CHEBI:30616"/>
    </ligand>
</feature>
<evidence type="ECO:0000256" key="8">
    <source>
        <dbReference type="ARBA" id="ARBA00022734"/>
    </source>
</evidence>
<dbReference type="PROSITE" id="PS50011">
    <property type="entry name" value="PROTEIN_KINASE_DOM"/>
    <property type="match status" value="2"/>
</dbReference>
<evidence type="ECO:0000313" key="23">
    <source>
        <dbReference type="EMBL" id="KAK9220850.1"/>
    </source>
</evidence>
<dbReference type="InterPro" id="IPR001480">
    <property type="entry name" value="Bulb-type_lectin_dom"/>
</dbReference>
<evidence type="ECO:0000256" key="3">
    <source>
        <dbReference type="ARBA" id="ARBA00022527"/>
    </source>
</evidence>
<dbReference type="PANTHER" id="PTHR47976:SF108">
    <property type="entry name" value="G-TYPE LECTIN S-RECEPTOR-LIKE SERINE_THREONINE-PROTEIN KINASE LECRK1"/>
    <property type="match status" value="1"/>
</dbReference>
<evidence type="ECO:0000256" key="10">
    <source>
        <dbReference type="ARBA" id="ARBA00022777"/>
    </source>
</evidence>
<evidence type="ECO:0000256" key="16">
    <source>
        <dbReference type="ARBA" id="ARBA00023180"/>
    </source>
</evidence>
<organism evidence="23 24">
    <name type="scientific">Citrus x changshan-huyou</name>
    <dbReference type="NCBI Taxonomy" id="2935761"/>
    <lineage>
        <taxon>Eukaryota</taxon>
        <taxon>Viridiplantae</taxon>
        <taxon>Streptophyta</taxon>
        <taxon>Embryophyta</taxon>
        <taxon>Tracheophyta</taxon>
        <taxon>Spermatophyta</taxon>
        <taxon>Magnoliopsida</taxon>
        <taxon>eudicotyledons</taxon>
        <taxon>Gunneridae</taxon>
        <taxon>Pentapetalae</taxon>
        <taxon>rosids</taxon>
        <taxon>malvids</taxon>
        <taxon>Sapindales</taxon>
        <taxon>Rutaceae</taxon>
        <taxon>Aurantioideae</taxon>
        <taxon>Citrus</taxon>
    </lineage>
</organism>
<evidence type="ECO:0000256" key="11">
    <source>
        <dbReference type="ARBA" id="ARBA00022840"/>
    </source>
</evidence>
<dbReference type="FunFam" id="1.10.510.10:FF:000237">
    <property type="entry name" value="G-type lectin S-receptor-like serine/threonine-protein kinase"/>
    <property type="match status" value="2"/>
</dbReference>
<dbReference type="PROSITE" id="PS00107">
    <property type="entry name" value="PROTEIN_KINASE_ATP"/>
    <property type="match status" value="2"/>
</dbReference>
<dbReference type="CDD" id="cd00028">
    <property type="entry name" value="B_lectin"/>
    <property type="match status" value="2"/>
</dbReference>
<dbReference type="EC" id="2.7.11.1" evidence="2"/>
<evidence type="ECO:0000256" key="12">
    <source>
        <dbReference type="ARBA" id="ARBA00022989"/>
    </source>
</evidence>
<dbReference type="Gene3D" id="3.30.200.20">
    <property type="entry name" value="Phosphorylase Kinase, domain 1"/>
    <property type="match status" value="2"/>
</dbReference>
<dbReference type="InterPro" id="IPR011009">
    <property type="entry name" value="Kinase-like_dom_sf"/>
</dbReference>
<sequence length="1552" mass="175233">MAFHLLSLLFLLLLPCLTAAQSNGNISIGQQLTAAESTEPWLSPSKDFALGFHQLDSKDLFLPAIWYYKIPSKTIVWYASAVNPAPRGSKLRLTANRGLVLEDPEGQEIWKSEISTGQAAFGVLYDTGNFLIVNTNSERLWQSFDHPTDTLLPTQTMERGGVVSSRRKDTYFSRGRFQFRLLEDGNAVLNTINLESGFAYDAYFWSNTFDTNRSNAGYRVVFNESGQLYVLRENKQRASLVPETVSAKENYLRATLNFDGVFIFYSHPKNNSTGDAIWSVSDVLPENICINNDIRKGLGSGICGFNSICSISGAKRPICQCPKGFSLLDPDDVYGSCKPDFILGCEEDGKKSGEDLYYIEELGNTDWPTSDYEQISPYSKDECVSSCLKDCQCSAAVLRDDTCWKKKLPLSYGKTDRDEIGTTFIKIRKVPSGGKKKVDVLIPVVSVLFGSSALINLLLVSACCLGFLVVNRKKFTRPHQEDQGVSYMNLRCFTYKELVEVTRGFKEELGRGAFGTVYKGFVNMGSSNHVAVKKLNSVFQDSEKEFKAEVNGIGQTHHKNLVRLLGYCDVGQNRLLVYEFMSNGALASFLFGDSKPNWKLRTEIAMGIARGLFYLHEECCKQIIHCDIKPQNILLDDHYNARISDFGLAKLLTLDQSHTNTAIRGTKGYVAPEWFRNMPITVKVDVYSYGVLLLEIICLRRNIDNEISKVDKAILTDWAYDRYQERTLEALVENDLEAMNNMTMLHRRNLFHTMASFLEHHLWFSLLLLMPISATAQNVSRGESLMAGDDMSSWKSTSGEFAFGFQHIENGNYLLTIYFNKIPERTIIWSANGKTPVQRGSKVQLTVDGRLVLTDLTGKEVWNPDTAGAAVAYASMLDSGNFVLAGPDSFPLWESFDHPTDTLLPTQILNPRNKLSARYSDKNYSTGRYELAMQSDGNLVLYTTAFPFESANSVYWSTQPVGSSLGVEFNRSGNIYLTAKNRSIIYMLSSSASSMQDLYQRVTLEFDGFLRHYVYPKSSSSNNKSWSMHWSTPLFNSPNDCMITDETGSGACDCGFNSYCSLGNDQRPTCLCPQGYVPLDRNDLTKGCKQSFLSQSCDDPNQEVDLYDLVEMEYTDWPHFDYEHHQGVRLQWCREACMRDCFCTVAIFRNGECWKKKNPLSNGRMAPDIEGKALIKIRRGNSTLKPEDTDSKKKVHSTSVFVVSVLLCSSVFLNFLLQLGTFLLVFIFGYHKIKMDQTGPVMPSTNLQIFSYKELEKATQGFKDELGRGAFATVYKGVLAYENKICVAVKKLDNMVSGGDKEFRTEVNAIGQTNHRNLVKLLGFCNEDQHRLLVYEFISNGSLAGFLFKNPKPSWYQRMQIAFGIARGLFYLHEECTTQIIHCDIKPQNILLDDSFTARIADFGLAKILKADQTRTTTAIRGTRGYVAPEWFKSLPITMKVDIYSFGVMLLELICCRKKFEQNVENENQMILVDWAYDCYIDEKLHLLVENDEEALHDMMRLKKYVMIAIWCIQEDPSLRPTMKKVTLMLEGVVEVPIPPDPSSFISSIQPI</sequence>
<keyword evidence="6" id="KW-0812">Transmembrane</keyword>
<dbReference type="FunFam" id="2.90.10.10:FF:000041">
    <property type="entry name" value="Uncharacterized protein"/>
    <property type="match status" value="1"/>
</dbReference>
<evidence type="ECO:0000256" key="18">
    <source>
        <dbReference type="ARBA" id="ARBA00048679"/>
    </source>
</evidence>
<feature type="chain" id="PRO_5042814230" description="non-specific serine/threonine protein kinase" evidence="20">
    <location>
        <begin position="21"/>
        <end position="1552"/>
    </location>
</feature>
<dbReference type="Pfam" id="PF01453">
    <property type="entry name" value="B_lectin"/>
    <property type="match status" value="2"/>
</dbReference>
<dbReference type="Gene3D" id="2.90.10.10">
    <property type="entry name" value="Bulb-type lectin domain"/>
    <property type="match status" value="4"/>
</dbReference>
<comment type="catalytic activity">
    <reaction evidence="17">
        <text>L-threonyl-[protein] + ATP = O-phospho-L-threonyl-[protein] + ADP + H(+)</text>
        <dbReference type="Rhea" id="RHEA:46608"/>
        <dbReference type="Rhea" id="RHEA-COMP:11060"/>
        <dbReference type="Rhea" id="RHEA-COMP:11605"/>
        <dbReference type="ChEBI" id="CHEBI:15378"/>
        <dbReference type="ChEBI" id="CHEBI:30013"/>
        <dbReference type="ChEBI" id="CHEBI:30616"/>
        <dbReference type="ChEBI" id="CHEBI:61977"/>
        <dbReference type="ChEBI" id="CHEBI:456216"/>
        <dbReference type="EC" id="2.7.11.1"/>
    </reaction>
</comment>
<keyword evidence="15" id="KW-0675">Receptor</keyword>
<comment type="catalytic activity">
    <reaction evidence="18">
        <text>L-seryl-[protein] + ATP = O-phospho-L-seryl-[protein] + ADP + H(+)</text>
        <dbReference type="Rhea" id="RHEA:17989"/>
        <dbReference type="Rhea" id="RHEA-COMP:9863"/>
        <dbReference type="Rhea" id="RHEA-COMP:11604"/>
        <dbReference type="ChEBI" id="CHEBI:15378"/>
        <dbReference type="ChEBI" id="CHEBI:29999"/>
        <dbReference type="ChEBI" id="CHEBI:30616"/>
        <dbReference type="ChEBI" id="CHEBI:83421"/>
        <dbReference type="ChEBI" id="CHEBI:456216"/>
        <dbReference type="EC" id="2.7.11.1"/>
    </reaction>
</comment>
<dbReference type="FunFam" id="3.30.200.20:FF:000059">
    <property type="entry name" value="S-receptor-like serine/threonine-protein kinase"/>
    <property type="match status" value="2"/>
</dbReference>
<feature type="binding site" evidence="19">
    <location>
        <position position="1291"/>
    </location>
    <ligand>
        <name>ATP</name>
        <dbReference type="ChEBI" id="CHEBI:30616"/>
    </ligand>
</feature>
<keyword evidence="11 19" id="KW-0067">ATP-binding</keyword>
<feature type="domain" description="Protein kinase" evidence="21">
    <location>
        <begin position="503"/>
        <end position="764"/>
    </location>
</feature>
<keyword evidence="10" id="KW-0418">Kinase</keyword>
<feature type="domain" description="Bulb-type lectin" evidence="22">
    <location>
        <begin position="17"/>
        <end position="145"/>
    </location>
</feature>
<dbReference type="Gene3D" id="1.10.510.10">
    <property type="entry name" value="Transferase(Phosphotransferase) domain 1"/>
    <property type="match status" value="2"/>
</dbReference>
<evidence type="ECO:0000259" key="22">
    <source>
        <dbReference type="PROSITE" id="PS50927"/>
    </source>
</evidence>
<evidence type="ECO:0000256" key="2">
    <source>
        <dbReference type="ARBA" id="ARBA00012513"/>
    </source>
</evidence>
<reference evidence="23 24" key="1">
    <citation type="submission" date="2024-05" db="EMBL/GenBank/DDBJ databases">
        <title>Haplotype-resolved chromosome-level genome assembly of Huyou (Citrus changshanensis).</title>
        <authorList>
            <person name="Miao C."/>
            <person name="Chen W."/>
            <person name="Wu Y."/>
            <person name="Wang L."/>
            <person name="Zhao S."/>
            <person name="Grierson D."/>
            <person name="Xu C."/>
            <person name="Chen K."/>
        </authorList>
    </citation>
    <scope>NUCLEOTIDE SEQUENCE [LARGE SCALE GENOMIC DNA]</scope>
    <source>
        <strain evidence="23">01-14</strain>
        <tissue evidence="23">Leaf</tissue>
    </source>
</reference>
<dbReference type="GO" id="GO:0004674">
    <property type="term" value="F:protein serine/threonine kinase activity"/>
    <property type="evidence" value="ECO:0007669"/>
    <property type="project" value="UniProtKB-KW"/>
</dbReference>
<keyword evidence="7 20" id="KW-0732">Signal</keyword>
<dbReference type="SMART" id="SM00220">
    <property type="entry name" value="S_TKc"/>
    <property type="match status" value="2"/>
</dbReference>
<keyword evidence="4" id="KW-0245">EGF-like domain</keyword>
<dbReference type="Pfam" id="PF00069">
    <property type="entry name" value="Pkinase"/>
    <property type="match status" value="2"/>
</dbReference>
<evidence type="ECO:0000256" key="13">
    <source>
        <dbReference type="ARBA" id="ARBA00023136"/>
    </source>
</evidence>
<dbReference type="InterPro" id="IPR051343">
    <property type="entry name" value="G-type_lectin_kinases/EP1-like"/>
</dbReference>
<dbReference type="SMART" id="SM00108">
    <property type="entry name" value="B_lectin"/>
    <property type="match status" value="2"/>
</dbReference>
<evidence type="ECO:0000259" key="21">
    <source>
        <dbReference type="PROSITE" id="PS50011"/>
    </source>
</evidence>
<accession>A0AAP0MRX5</accession>
<comment type="caution">
    <text evidence="23">The sequence shown here is derived from an EMBL/GenBank/DDBJ whole genome shotgun (WGS) entry which is preliminary data.</text>
</comment>
<feature type="domain" description="Bulb-type lectin" evidence="22">
    <location>
        <begin position="776"/>
        <end position="897"/>
    </location>
</feature>
<protein>
    <recommendedName>
        <fullName evidence="2">non-specific serine/threonine protein kinase</fullName>
        <ecNumber evidence="2">2.7.11.1</ecNumber>
    </recommendedName>
</protein>
<keyword evidence="5" id="KW-0808">Transferase</keyword>
<keyword evidence="9 19" id="KW-0547">Nucleotide-binding</keyword>
<dbReference type="EMBL" id="JBCGBO010000002">
    <property type="protein sequence ID" value="KAK9220850.1"/>
    <property type="molecule type" value="Genomic_DNA"/>
</dbReference>
<evidence type="ECO:0000256" key="20">
    <source>
        <dbReference type="SAM" id="SignalP"/>
    </source>
</evidence>
<dbReference type="InterPro" id="IPR017441">
    <property type="entry name" value="Protein_kinase_ATP_BS"/>
</dbReference>
<evidence type="ECO:0000256" key="14">
    <source>
        <dbReference type="ARBA" id="ARBA00023157"/>
    </source>
</evidence>
<dbReference type="SUPFAM" id="SSF56112">
    <property type="entry name" value="Protein kinase-like (PK-like)"/>
    <property type="match status" value="2"/>
</dbReference>
<dbReference type="SUPFAM" id="SSF51110">
    <property type="entry name" value="alpha-D-mannose-specific plant lectins"/>
    <property type="match status" value="3"/>
</dbReference>
<dbReference type="GO" id="GO:0016020">
    <property type="term" value="C:membrane"/>
    <property type="evidence" value="ECO:0007669"/>
    <property type="project" value="UniProtKB-SubCell"/>
</dbReference>
<feature type="signal peptide" evidence="20">
    <location>
        <begin position="1"/>
        <end position="20"/>
    </location>
</feature>
<evidence type="ECO:0000256" key="1">
    <source>
        <dbReference type="ARBA" id="ARBA00004479"/>
    </source>
</evidence>
<evidence type="ECO:0000256" key="15">
    <source>
        <dbReference type="ARBA" id="ARBA00023170"/>
    </source>
</evidence>
<evidence type="ECO:0000256" key="5">
    <source>
        <dbReference type="ARBA" id="ARBA00022679"/>
    </source>
</evidence>
<dbReference type="InterPro" id="IPR000719">
    <property type="entry name" value="Prot_kinase_dom"/>
</dbReference>
<keyword evidence="16" id="KW-0325">Glycoprotein</keyword>
<evidence type="ECO:0000256" key="17">
    <source>
        <dbReference type="ARBA" id="ARBA00047899"/>
    </source>
</evidence>
<evidence type="ECO:0000256" key="4">
    <source>
        <dbReference type="ARBA" id="ARBA00022536"/>
    </source>
</evidence>
<feature type="domain" description="Protein kinase" evidence="21">
    <location>
        <begin position="1260"/>
        <end position="1546"/>
    </location>
</feature>
<keyword evidence="13" id="KW-0472">Membrane</keyword>
<dbReference type="Proteomes" id="UP001428341">
    <property type="component" value="Unassembled WGS sequence"/>
</dbReference>
<evidence type="ECO:0000256" key="9">
    <source>
        <dbReference type="ARBA" id="ARBA00022741"/>
    </source>
</evidence>
<evidence type="ECO:0000256" key="6">
    <source>
        <dbReference type="ARBA" id="ARBA00022692"/>
    </source>
</evidence>
<evidence type="ECO:0000313" key="24">
    <source>
        <dbReference type="Proteomes" id="UP001428341"/>
    </source>
</evidence>
<keyword evidence="12" id="KW-1133">Transmembrane helix</keyword>
<keyword evidence="24" id="KW-1185">Reference proteome</keyword>
<evidence type="ECO:0000256" key="19">
    <source>
        <dbReference type="PROSITE-ProRule" id="PRU10141"/>
    </source>
</evidence>
<dbReference type="PROSITE" id="PS50927">
    <property type="entry name" value="BULB_LECTIN"/>
    <property type="match status" value="2"/>
</dbReference>
<comment type="subcellular location">
    <subcellularLocation>
        <location evidence="1">Membrane</location>
        <topology evidence="1">Single-pass type I membrane protein</topology>
    </subcellularLocation>
</comment>
<dbReference type="InterPro" id="IPR036426">
    <property type="entry name" value="Bulb-type_lectin_dom_sf"/>
</dbReference>
<dbReference type="PANTHER" id="PTHR47976">
    <property type="entry name" value="G-TYPE LECTIN S-RECEPTOR-LIKE SERINE/THREONINE-PROTEIN KINASE SD2-5"/>
    <property type="match status" value="1"/>
</dbReference>
<dbReference type="InterPro" id="IPR008271">
    <property type="entry name" value="Ser/Thr_kinase_AS"/>
</dbReference>
<gene>
    <name evidence="23" type="ORF">WN944_009274</name>
</gene>
<keyword evidence="8" id="KW-0430">Lectin</keyword>
<keyword evidence="3" id="KW-0723">Serine/threonine-protein kinase</keyword>
<evidence type="ECO:0000256" key="7">
    <source>
        <dbReference type="ARBA" id="ARBA00022729"/>
    </source>
</evidence>